<dbReference type="Proteomes" id="UP000796880">
    <property type="component" value="Unassembled WGS sequence"/>
</dbReference>
<name>A0A8K0HKG8_9ROSA</name>
<evidence type="ECO:0000313" key="2">
    <source>
        <dbReference type="Proteomes" id="UP000796880"/>
    </source>
</evidence>
<dbReference type="EMBL" id="VOIH02000002">
    <property type="protein sequence ID" value="KAF3454105.1"/>
    <property type="molecule type" value="Genomic_DNA"/>
</dbReference>
<proteinExistence type="predicted"/>
<keyword evidence="2" id="KW-1185">Reference proteome</keyword>
<organism evidence="1 2">
    <name type="scientific">Rhamnella rubrinervis</name>
    <dbReference type="NCBI Taxonomy" id="2594499"/>
    <lineage>
        <taxon>Eukaryota</taxon>
        <taxon>Viridiplantae</taxon>
        <taxon>Streptophyta</taxon>
        <taxon>Embryophyta</taxon>
        <taxon>Tracheophyta</taxon>
        <taxon>Spermatophyta</taxon>
        <taxon>Magnoliopsida</taxon>
        <taxon>eudicotyledons</taxon>
        <taxon>Gunneridae</taxon>
        <taxon>Pentapetalae</taxon>
        <taxon>rosids</taxon>
        <taxon>fabids</taxon>
        <taxon>Rosales</taxon>
        <taxon>Rhamnaceae</taxon>
        <taxon>rhamnoid group</taxon>
        <taxon>Rhamneae</taxon>
        <taxon>Rhamnella</taxon>
    </lineage>
</organism>
<accession>A0A8K0HKG8</accession>
<sequence length="380" mass="42610">MDALRGLFDLRCIRTSGQFYTYMDNLVHCDIPCIGFSRKWLFISDDYRESLWQAPSIRHLLMMEGSSFDPTVDPSVVDIIKNIFVGKRLASGPASGRMLPNHKRVTRSQANHDLMKHFYAKRSQGPLLRAIPEGLGSPISIANFDFGPQFKAQVDKDGIEKTSLGTLNASLHENTTLKKSYLVLEEKYIALELSFHIEKNERTTVGARVEVVEHGLSQANELVQAKASRQDEPWVGNPLVNEPIVDPSKMGPSINVQEEGEISTKVGAHQLCLLKSKILKAPLQSQLTHLHNDGGERNTFQSMLGPPWLPIEEVRLVNLPLQILVHKGNLSLAKRPASCSKSRIDLVLDAALRRAMSVYNAPRKCYPQRNYKGKCFQLSM</sequence>
<protein>
    <submittedName>
        <fullName evidence="1">Uncharacterized protein</fullName>
    </submittedName>
</protein>
<gene>
    <name evidence="1" type="ORF">FNV43_RR04552</name>
</gene>
<evidence type="ECO:0000313" key="1">
    <source>
        <dbReference type="EMBL" id="KAF3454105.1"/>
    </source>
</evidence>
<reference evidence="1" key="1">
    <citation type="submission" date="2020-03" db="EMBL/GenBank/DDBJ databases">
        <title>A high-quality chromosome-level genome assembly of a woody plant with both climbing and erect habits, Rhamnella rubrinervis.</title>
        <authorList>
            <person name="Lu Z."/>
            <person name="Yang Y."/>
            <person name="Zhu X."/>
            <person name="Sun Y."/>
        </authorList>
    </citation>
    <scope>NUCLEOTIDE SEQUENCE</scope>
    <source>
        <strain evidence="1">BYM</strain>
        <tissue evidence="1">Leaf</tissue>
    </source>
</reference>
<comment type="caution">
    <text evidence="1">The sequence shown here is derived from an EMBL/GenBank/DDBJ whole genome shotgun (WGS) entry which is preliminary data.</text>
</comment>
<dbReference type="AlphaFoldDB" id="A0A8K0HKG8"/>